<name>A0A7R9L5S6_9ACAR</name>
<gene>
    <name evidence="1" type="ORF">OSB1V03_LOCUS16000</name>
</gene>
<dbReference type="PANTHER" id="PTHR44216">
    <property type="entry name" value="PROTEIN O-MANNOSYL-TRANSFERASE TMTC2"/>
    <property type="match status" value="1"/>
</dbReference>
<evidence type="ECO:0008006" key="3">
    <source>
        <dbReference type="Google" id="ProtNLM"/>
    </source>
</evidence>
<dbReference type="GO" id="GO:0005789">
    <property type="term" value="C:endoplasmic reticulum membrane"/>
    <property type="evidence" value="ECO:0007669"/>
    <property type="project" value="TreeGrafter"/>
</dbReference>
<dbReference type="InterPro" id="IPR019734">
    <property type="entry name" value="TPR_rpt"/>
</dbReference>
<dbReference type="GO" id="GO:0035269">
    <property type="term" value="P:protein O-linked glycosylation via mannose"/>
    <property type="evidence" value="ECO:0007669"/>
    <property type="project" value="TreeGrafter"/>
</dbReference>
<dbReference type="InterPro" id="IPR011990">
    <property type="entry name" value="TPR-like_helical_dom_sf"/>
</dbReference>
<organism evidence="1">
    <name type="scientific">Medioppia subpectinata</name>
    <dbReference type="NCBI Taxonomy" id="1979941"/>
    <lineage>
        <taxon>Eukaryota</taxon>
        <taxon>Metazoa</taxon>
        <taxon>Ecdysozoa</taxon>
        <taxon>Arthropoda</taxon>
        <taxon>Chelicerata</taxon>
        <taxon>Arachnida</taxon>
        <taxon>Acari</taxon>
        <taxon>Acariformes</taxon>
        <taxon>Sarcoptiformes</taxon>
        <taxon>Oribatida</taxon>
        <taxon>Brachypylina</taxon>
        <taxon>Oppioidea</taxon>
        <taxon>Oppiidae</taxon>
        <taxon>Medioppia</taxon>
    </lineage>
</organism>
<dbReference type="GO" id="GO:0000030">
    <property type="term" value="F:mannosyltransferase activity"/>
    <property type="evidence" value="ECO:0007669"/>
    <property type="project" value="TreeGrafter"/>
</dbReference>
<accession>A0A7R9L5S6</accession>
<dbReference type="SUPFAM" id="SSF48452">
    <property type="entry name" value="TPR-like"/>
    <property type="match status" value="1"/>
</dbReference>
<dbReference type="PANTHER" id="PTHR44216:SF3">
    <property type="entry name" value="PROTEIN O-MANNOSYL-TRANSFERASE TMTC2"/>
    <property type="match status" value="1"/>
</dbReference>
<evidence type="ECO:0000313" key="1">
    <source>
        <dbReference type="EMBL" id="CAD7635609.1"/>
    </source>
</evidence>
<reference evidence="1" key="1">
    <citation type="submission" date="2020-11" db="EMBL/GenBank/DDBJ databases">
        <authorList>
            <person name="Tran Van P."/>
        </authorList>
    </citation>
    <scope>NUCLEOTIDE SEQUENCE</scope>
</reference>
<dbReference type="OrthoDB" id="10032188at2759"/>
<sequence>MLYSVINTNSSHRDAYHQLAILHSQLNKTTEALDSIVKALTLCSPDDISCAHLYVEHGDILRDLRDWQSAAESYRIAISLDSGISRSHLNLAVICHLEGEYKIALHHYLVAHSLDPNNAIIAENISKLKRQLYRHKDEFAKCFPEKSEKSIDKYNLQTHTQPVVVDDWEDSLYILDDKHNNV</sequence>
<dbReference type="Gene3D" id="1.25.40.10">
    <property type="entry name" value="Tetratricopeptide repeat domain"/>
    <property type="match status" value="1"/>
</dbReference>
<dbReference type="SMART" id="SM00028">
    <property type="entry name" value="TPR"/>
    <property type="match status" value="3"/>
</dbReference>
<dbReference type="Proteomes" id="UP000759131">
    <property type="component" value="Unassembled WGS sequence"/>
</dbReference>
<dbReference type="AlphaFoldDB" id="A0A7R9L5S6"/>
<dbReference type="Pfam" id="PF13181">
    <property type="entry name" value="TPR_8"/>
    <property type="match status" value="1"/>
</dbReference>
<dbReference type="EMBL" id="OC871842">
    <property type="protein sequence ID" value="CAD7635609.1"/>
    <property type="molecule type" value="Genomic_DNA"/>
</dbReference>
<proteinExistence type="predicted"/>
<protein>
    <recommendedName>
        <fullName evidence="3">Tetratricopeptide repeat protein</fullName>
    </recommendedName>
</protein>
<dbReference type="EMBL" id="CAJPIZ010017267">
    <property type="protein sequence ID" value="CAG2116039.1"/>
    <property type="molecule type" value="Genomic_DNA"/>
</dbReference>
<evidence type="ECO:0000313" key="2">
    <source>
        <dbReference type="Proteomes" id="UP000759131"/>
    </source>
</evidence>
<dbReference type="InterPro" id="IPR052384">
    <property type="entry name" value="TMTC_O-mannosyltransferase"/>
</dbReference>
<keyword evidence="2" id="KW-1185">Reference proteome</keyword>